<keyword evidence="2" id="KW-1185">Reference proteome</keyword>
<gene>
    <name evidence="1" type="ORF">ACFOVU_13560</name>
</gene>
<protein>
    <submittedName>
        <fullName evidence="1">Uncharacterized protein</fullName>
    </submittedName>
</protein>
<comment type="caution">
    <text evidence="1">The sequence shown here is derived from an EMBL/GenBank/DDBJ whole genome shotgun (WGS) entry which is preliminary data.</text>
</comment>
<reference evidence="2" key="1">
    <citation type="journal article" date="2019" name="Int. J. Syst. Evol. Microbiol.">
        <title>The Global Catalogue of Microorganisms (GCM) 10K type strain sequencing project: providing services to taxonomists for standard genome sequencing and annotation.</title>
        <authorList>
            <consortium name="The Broad Institute Genomics Platform"/>
            <consortium name="The Broad Institute Genome Sequencing Center for Infectious Disease"/>
            <person name="Wu L."/>
            <person name="Ma J."/>
        </authorList>
    </citation>
    <scope>NUCLEOTIDE SEQUENCE [LARGE SCALE GENOMIC DNA]</scope>
    <source>
        <strain evidence="2">TBRC 1826</strain>
    </source>
</reference>
<dbReference type="RefSeq" id="WP_378533465.1">
    <property type="nucleotide sequence ID" value="NZ_JBHSBH010000008.1"/>
</dbReference>
<proteinExistence type="predicted"/>
<sequence length="102" mass="11104">MPPTMELTTTTIQVVKGGNPDDDELGIRLSDVRSPIGSSYSGMPCACGRTYLLYRLWEDLKQYDLFSRGTDLWLRAVDGDDAPPLPAGAAVIDQRTVMLGIG</sequence>
<evidence type="ECO:0000313" key="2">
    <source>
        <dbReference type="Proteomes" id="UP001595847"/>
    </source>
</evidence>
<name>A0ABV8FLF7_9ACTN</name>
<evidence type="ECO:0000313" key="1">
    <source>
        <dbReference type="EMBL" id="MFC3996952.1"/>
    </source>
</evidence>
<organism evidence="1 2">
    <name type="scientific">Nocardiopsis sediminis</name>
    <dbReference type="NCBI Taxonomy" id="1778267"/>
    <lineage>
        <taxon>Bacteria</taxon>
        <taxon>Bacillati</taxon>
        <taxon>Actinomycetota</taxon>
        <taxon>Actinomycetes</taxon>
        <taxon>Streptosporangiales</taxon>
        <taxon>Nocardiopsidaceae</taxon>
        <taxon>Nocardiopsis</taxon>
    </lineage>
</organism>
<dbReference type="Proteomes" id="UP001595847">
    <property type="component" value="Unassembled WGS sequence"/>
</dbReference>
<accession>A0ABV8FLF7</accession>
<dbReference type="EMBL" id="JBHSBH010000008">
    <property type="protein sequence ID" value="MFC3996952.1"/>
    <property type="molecule type" value="Genomic_DNA"/>
</dbReference>